<feature type="transmembrane region" description="Helical" evidence="6">
    <location>
        <begin position="20"/>
        <end position="45"/>
    </location>
</feature>
<keyword evidence="3 6" id="KW-0812">Transmembrane</keyword>
<dbReference type="EMBL" id="CP042301">
    <property type="protein sequence ID" value="QDZ03332.1"/>
    <property type="molecule type" value="Genomic_DNA"/>
</dbReference>
<proteinExistence type="predicted"/>
<protein>
    <submittedName>
        <fullName evidence="7">ABC transporter permease</fullName>
    </submittedName>
</protein>
<evidence type="ECO:0000313" key="7">
    <source>
        <dbReference type="EMBL" id="QDZ03332.1"/>
    </source>
</evidence>
<dbReference type="PANTHER" id="PTHR32196">
    <property type="entry name" value="ABC TRANSPORTER PERMEASE PROTEIN YPHD-RELATED-RELATED"/>
    <property type="match status" value="1"/>
</dbReference>
<dbReference type="InterPro" id="IPR001851">
    <property type="entry name" value="ABC_transp_permease"/>
</dbReference>
<comment type="subcellular location">
    <subcellularLocation>
        <location evidence="1">Cell membrane</location>
        <topology evidence="1">Multi-pass membrane protein</topology>
    </subcellularLocation>
</comment>
<evidence type="ECO:0000313" key="8">
    <source>
        <dbReference type="Proteomes" id="UP000321389"/>
    </source>
</evidence>
<feature type="transmembrane region" description="Helical" evidence="6">
    <location>
        <begin position="105"/>
        <end position="124"/>
    </location>
</feature>
<sequence>MSNIVDKMPTAAKKMRLGRFWRTSGLLWVLVALCIAAALISPAFLNPFNIVNVLRQVALFGIVSIGLTFVILTAGIDLSVGSIVAVVAVSSALLLQIGIPVPLVILAGLAVGMAMGAVNGLGVTLGRLPPFIMTLGMMVMGRGLAMTISDGHPIRFPDASDDFAWLGQGHLLGLPVPVWLFVTVAALAYFVLRFTPFGRNIYAVGSNPEAARLSGINVGLTIFSVYVISGALAALTALIFISRLTVGEPVAGVGLELEAIAITVIGGTSLFGGEGGVIGTVIGAAIFAVIANILNLAGVSPFTQQIVKGAIIVAAVLFEAQRRRRNGSAS</sequence>
<name>A0A5B8L6C9_9HYPH</name>
<feature type="transmembrane region" description="Helical" evidence="6">
    <location>
        <begin position="169"/>
        <end position="192"/>
    </location>
</feature>
<keyword evidence="2" id="KW-1003">Cell membrane</keyword>
<dbReference type="Proteomes" id="UP000321389">
    <property type="component" value="Chromosome"/>
</dbReference>
<feature type="transmembrane region" description="Helical" evidence="6">
    <location>
        <begin position="278"/>
        <end position="296"/>
    </location>
</feature>
<keyword evidence="4 6" id="KW-1133">Transmembrane helix</keyword>
<keyword evidence="5 6" id="KW-0472">Membrane</keyword>
<organism evidence="7 8">
    <name type="scientific">Nitratireductor mangrovi</name>
    <dbReference type="NCBI Taxonomy" id="2599600"/>
    <lineage>
        <taxon>Bacteria</taxon>
        <taxon>Pseudomonadati</taxon>
        <taxon>Pseudomonadota</taxon>
        <taxon>Alphaproteobacteria</taxon>
        <taxon>Hyphomicrobiales</taxon>
        <taxon>Phyllobacteriaceae</taxon>
        <taxon>Nitratireductor</taxon>
    </lineage>
</organism>
<gene>
    <name evidence="7" type="ORF">FQ775_13665</name>
</gene>
<dbReference type="AlphaFoldDB" id="A0A5B8L6C9"/>
<dbReference type="GO" id="GO:0022857">
    <property type="term" value="F:transmembrane transporter activity"/>
    <property type="evidence" value="ECO:0007669"/>
    <property type="project" value="InterPro"/>
</dbReference>
<accession>A0A5B8L6C9</accession>
<evidence type="ECO:0000256" key="2">
    <source>
        <dbReference type="ARBA" id="ARBA00022475"/>
    </source>
</evidence>
<feature type="transmembrane region" description="Helical" evidence="6">
    <location>
        <begin position="213"/>
        <end position="241"/>
    </location>
</feature>
<evidence type="ECO:0000256" key="4">
    <source>
        <dbReference type="ARBA" id="ARBA00022989"/>
    </source>
</evidence>
<dbReference type="Pfam" id="PF02653">
    <property type="entry name" value="BPD_transp_2"/>
    <property type="match status" value="1"/>
</dbReference>
<feature type="transmembrane region" description="Helical" evidence="6">
    <location>
        <begin position="83"/>
        <end position="99"/>
    </location>
</feature>
<dbReference type="GO" id="GO:0005886">
    <property type="term" value="C:plasma membrane"/>
    <property type="evidence" value="ECO:0007669"/>
    <property type="project" value="UniProtKB-SubCell"/>
</dbReference>
<dbReference type="CDD" id="cd06579">
    <property type="entry name" value="TM_PBP1_transp_AraH_like"/>
    <property type="match status" value="1"/>
</dbReference>
<dbReference type="OrthoDB" id="192433at2"/>
<evidence type="ECO:0000256" key="5">
    <source>
        <dbReference type="ARBA" id="ARBA00023136"/>
    </source>
</evidence>
<dbReference type="KEGG" id="niy:FQ775_13665"/>
<feature type="transmembrane region" description="Helical" evidence="6">
    <location>
        <begin position="131"/>
        <end position="149"/>
    </location>
</feature>
<feature type="transmembrane region" description="Helical" evidence="6">
    <location>
        <begin position="57"/>
        <end position="76"/>
    </location>
</feature>
<reference evidence="7" key="1">
    <citation type="submission" date="2020-04" db="EMBL/GenBank/DDBJ databases">
        <title>Nitratireductor sp. nov. isolated from mangrove soil.</title>
        <authorList>
            <person name="Ye Y."/>
        </authorList>
    </citation>
    <scope>NUCLEOTIDE SEQUENCE</scope>
    <source>
        <strain evidence="7">SY7</strain>
    </source>
</reference>
<evidence type="ECO:0000256" key="3">
    <source>
        <dbReference type="ARBA" id="ARBA00022692"/>
    </source>
</evidence>
<keyword evidence="8" id="KW-1185">Reference proteome</keyword>
<evidence type="ECO:0000256" key="1">
    <source>
        <dbReference type="ARBA" id="ARBA00004651"/>
    </source>
</evidence>
<evidence type="ECO:0000256" key="6">
    <source>
        <dbReference type="SAM" id="Phobius"/>
    </source>
</evidence>